<dbReference type="InterPro" id="IPR013650">
    <property type="entry name" value="ATP-grasp_succ-CoA_synth-type"/>
</dbReference>
<evidence type="ECO:0000256" key="3">
    <source>
        <dbReference type="ARBA" id="ARBA00022723"/>
    </source>
</evidence>
<keyword evidence="4" id="KW-0547">Nucleotide-binding</keyword>
<dbReference type="GO" id="GO:0005829">
    <property type="term" value="C:cytosol"/>
    <property type="evidence" value="ECO:0007669"/>
    <property type="project" value="TreeGrafter"/>
</dbReference>
<feature type="domain" description="ATP-citrate synthase/succinyl-CoA ligase C-terminal" evidence="6">
    <location>
        <begin position="224"/>
        <end position="297"/>
    </location>
</feature>
<name>A0A1U9RRM1_CARRU</name>
<dbReference type="Pfam" id="PF08442">
    <property type="entry name" value="ATP-grasp_2"/>
    <property type="match status" value="1"/>
</dbReference>
<reference evidence="8 9" key="1">
    <citation type="submission" date="2017-02" db="EMBL/GenBank/DDBJ databases">
        <title>Complete Genome of Candidatus Carsonella ruddii strain BC, a Nutritional Endosymbiont of Bactericera cockerelli.</title>
        <authorList>
            <person name="Riley A.B."/>
            <person name="Kim D.H."/>
            <person name="Hansen A.K."/>
        </authorList>
    </citation>
    <scope>NUCLEOTIDE SEQUENCE [LARGE SCALE GENOMIC DNA]</scope>
    <source>
        <strain evidence="8 9">BC</strain>
    </source>
</reference>
<evidence type="ECO:0000256" key="4">
    <source>
        <dbReference type="ARBA" id="ARBA00022741"/>
    </source>
</evidence>
<dbReference type="PANTHER" id="PTHR11815">
    <property type="entry name" value="SUCCINYL-COA SYNTHETASE BETA CHAIN"/>
    <property type="match status" value="1"/>
</dbReference>
<dbReference type="SUPFAM" id="SSF56059">
    <property type="entry name" value="Glutathione synthetase ATP-binding domain-like"/>
    <property type="match status" value="1"/>
</dbReference>
<dbReference type="EMBL" id="CP019943">
    <property type="protein sequence ID" value="AQU89536.1"/>
    <property type="molecule type" value="Genomic_DNA"/>
</dbReference>
<keyword evidence="1" id="KW-0816">Tricarboxylic acid cycle</keyword>
<gene>
    <name evidence="8" type="ORF">BW244_0118</name>
</gene>
<feature type="domain" description="ATP-grasp fold succinyl-CoA synthetase-type" evidence="7">
    <location>
        <begin position="2"/>
        <end position="179"/>
    </location>
</feature>
<dbReference type="GO" id="GO:0006104">
    <property type="term" value="P:succinyl-CoA metabolic process"/>
    <property type="evidence" value="ECO:0007669"/>
    <property type="project" value="TreeGrafter"/>
</dbReference>
<keyword evidence="2 8" id="KW-0436">Ligase</keyword>
<dbReference type="PANTHER" id="PTHR11815:SF10">
    <property type="entry name" value="SUCCINATE--COA LIGASE [GDP-FORMING] SUBUNIT BETA, MITOCHONDRIAL"/>
    <property type="match status" value="1"/>
</dbReference>
<protein>
    <submittedName>
        <fullName evidence="8">Succinyl-CoA ligase [ADP-forming] beta chain</fullName>
        <ecNumber evidence="8">6.2.1.5</ecNumber>
    </submittedName>
</protein>
<dbReference type="PIRSF" id="PIRSF001554">
    <property type="entry name" value="SucCS_beta"/>
    <property type="match status" value="1"/>
</dbReference>
<dbReference type="InterPro" id="IPR005811">
    <property type="entry name" value="SUCC_ACL_C"/>
</dbReference>
<proteinExistence type="predicted"/>
<dbReference type="Proteomes" id="UP000189666">
    <property type="component" value="Chromosome"/>
</dbReference>
<dbReference type="InterPro" id="IPR013815">
    <property type="entry name" value="ATP_grasp_subdomain_1"/>
</dbReference>
<dbReference type="GO" id="GO:0004775">
    <property type="term" value="F:succinate-CoA ligase (ADP-forming) activity"/>
    <property type="evidence" value="ECO:0007669"/>
    <property type="project" value="UniProtKB-EC"/>
</dbReference>
<accession>A0A1U9RRM1</accession>
<dbReference type="GO" id="GO:0006099">
    <property type="term" value="P:tricarboxylic acid cycle"/>
    <property type="evidence" value="ECO:0007669"/>
    <property type="project" value="UniProtKB-KW"/>
</dbReference>
<dbReference type="Pfam" id="PF00549">
    <property type="entry name" value="Ligase_CoA"/>
    <property type="match status" value="1"/>
</dbReference>
<evidence type="ECO:0000259" key="7">
    <source>
        <dbReference type="Pfam" id="PF08442"/>
    </source>
</evidence>
<dbReference type="InterPro" id="IPR005809">
    <property type="entry name" value="Succ_CoA_ligase-like_bsu"/>
</dbReference>
<dbReference type="EC" id="6.2.1.5" evidence="8"/>
<evidence type="ECO:0000256" key="2">
    <source>
        <dbReference type="ARBA" id="ARBA00022598"/>
    </source>
</evidence>
<dbReference type="GO" id="GO:0042709">
    <property type="term" value="C:succinate-CoA ligase complex"/>
    <property type="evidence" value="ECO:0007669"/>
    <property type="project" value="TreeGrafter"/>
</dbReference>
<evidence type="ECO:0000313" key="8">
    <source>
        <dbReference type="EMBL" id="AQU89536.1"/>
    </source>
</evidence>
<evidence type="ECO:0000313" key="9">
    <source>
        <dbReference type="Proteomes" id="UP000189666"/>
    </source>
</evidence>
<sequence length="347" mass="41204">MNLYEYESKKILKKFNLLILNSYLVNNFFFLKNKIYKIQVHSGYRKKNNGIVLIDNLKYCFFFFKKWKKSFLFKKKIKNFLIEDYIFIEKELYISFFFSNNFLNFILSEKGGINIEKQKKINFLKLKINLLLLNFSIFDYLSNCNFNNDSIKKIIKVIFKIYKTFYIKKFLLIEINPLIINNKNIYILDSKIIIEKKSIFNFSEKISNLLKINYIQLKGKICCIVNGAGLALKTLDFFCYNNSKCFNFIDLSGQITDLQINNLFNFILTKNIKILFINLFGGIVSCKKILNSLLNYMYLNFNHKIIIRLDGAFSNYSKKKLSKFKNLIIIENLNNCIKKCIILSNVK</sequence>
<dbReference type="AlphaFoldDB" id="A0A1U9RRM1"/>
<dbReference type="RefSeq" id="WP_211118371.1">
    <property type="nucleotide sequence ID" value="NZ_CP019943.1"/>
</dbReference>
<organism evidence="8 9">
    <name type="scientific">Carsonella ruddii</name>
    <dbReference type="NCBI Taxonomy" id="114186"/>
    <lineage>
        <taxon>Bacteria</taxon>
        <taxon>Pseudomonadati</taxon>
        <taxon>Pseudomonadota</taxon>
        <taxon>Gammaproteobacteria</taxon>
        <taxon>Oceanospirillales</taxon>
        <taxon>Halomonadaceae</taxon>
        <taxon>Zymobacter group</taxon>
        <taxon>Candidatus Carsonella</taxon>
    </lineage>
</organism>
<dbReference type="SUPFAM" id="SSF52210">
    <property type="entry name" value="Succinyl-CoA synthetase domains"/>
    <property type="match status" value="1"/>
</dbReference>
<dbReference type="Gene3D" id="3.30.1490.20">
    <property type="entry name" value="ATP-grasp fold, A domain"/>
    <property type="match status" value="1"/>
</dbReference>
<dbReference type="GO" id="GO:0046872">
    <property type="term" value="F:metal ion binding"/>
    <property type="evidence" value="ECO:0007669"/>
    <property type="project" value="UniProtKB-KW"/>
</dbReference>
<evidence type="ECO:0000259" key="6">
    <source>
        <dbReference type="Pfam" id="PF00549"/>
    </source>
</evidence>
<dbReference type="InterPro" id="IPR016102">
    <property type="entry name" value="Succinyl-CoA_synth-like"/>
</dbReference>
<evidence type="ECO:0000256" key="1">
    <source>
        <dbReference type="ARBA" id="ARBA00022532"/>
    </source>
</evidence>
<dbReference type="Gene3D" id="3.30.470.20">
    <property type="entry name" value="ATP-grasp fold, B domain"/>
    <property type="match status" value="1"/>
</dbReference>
<keyword evidence="5" id="KW-0460">Magnesium</keyword>
<evidence type="ECO:0000256" key="5">
    <source>
        <dbReference type="ARBA" id="ARBA00022842"/>
    </source>
</evidence>
<dbReference type="Gene3D" id="3.40.50.261">
    <property type="entry name" value="Succinyl-CoA synthetase domains"/>
    <property type="match status" value="1"/>
</dbReference>
<keyword evidence="3" id="KW-0479">Metal-binding</keyword>
<dbReference type="GO" id="GO:0005524">
    <property type="term" value="F:ATP binding"/>
    <property type="evidence" value="ECO:0007669"/>
    <property type="project" value="InterPro"/>
</dbReference>